<dbReference type="EMBL" id="CP024770">
    <property type="protein sequence ID" value="QGY32180.1"/>
    <property type="molecule type" value="Genomic_DNA"/>
</dbReference>
<organism evidence="1 2">
    <name type="scientific">Pantoea cypripedii</name>
    <name type="common">Pectobacterium cypripedii</name>
    <name type="synonym">Erwinia cypripedii</name>
    <dbReference type="NCBI Taxonomy" id="55209"/>
    <lineage>
        <taxon>Bacteria</taxon>
        <taxon>Pseudomonadati</taxon>
        <taxon>Pseudomonadota</taxon>
        <taxon>Gammaproteobacteria</taxon>
        <taxon>Enterobacterales</taxon>
        <taxon>Erwiniaceae</taxon>
        <taxon>Pantoea</taxon>
    </lineage>
</organism>
<proteinExistence type="predicted"/>
<sequence length="1767" mass="198849">MDFIPRAANILNQRANKILITPEQIVLLQSWFREPDQRLAEVLQQHVEPLMSVLAEELLERPILKLLGESDFRQKDHQQATSNEQYLPAIDVVGAQLVLSQPGVRAQLSQLYIAAKTEESQLSAEFLRFLTLLSGGGAEPLQLNTRAFDQLETWFIQANVINPGAYTKEILLKYLTSHFAQHFFSSELMSRLLIKFGCEPTATIPDPVATAPTAPHSADINLPYAAVLSTLPQSSTLLRLAPESETLLFLPQCPAGMEISGMMNVTAGLTRGIGRGYGTAENNNTLLHVVNSGTNFLSLNLRSAGQATSFSSLFHPGNRPALTSTSAPAAPLSRLQPSTAITAESHVSAGLLSDPSPMHWLTWLDQLVSLPQRWLGVEGLPNGINFNRFGHNWYKRDVSVQRHPALVIPRANQYDLLSIENQPLTTVPALLTDARSAAKAVDHWFKVITEAPAEQIEAAFERFYALRSSKQSLREIGLDPLLRDKNDSSLSDRIKMVLQVLDKVLIPPSALDQTEFAILQNDFRSGFYEGLPILSGGELLTRMALLAEMVLPTLDSLFWQKPEDFAGFAAINTKINSQLQVSATGVPDISVHEFFTLVEQQKDLFFRQLGQQHAEISAGDIARLRALLTARLQKDYPILKLASNSSLQDKRCFDGQGIRLSLAAAVVAESQCKTIRLSSVLQIAQHLLLSQPFATLREMLGQTLYLGNAAGEDRIKSTLRQEARRLFVLLEFTRSRRALDKLLRQPQDVEPVTLSSAKEAFDEASRQFYASALLSLPQPAQEQLAQHFPQSLMIKLIEISRPGDHPAHKPCLGIIVKVGEQTYLVSPFLRISDATERDVIDITRNPAELKRALTNILFSNVNSVPDHQLTLTEKLLSYRDHHGGLWNQLMAEEIVLRIGENEAALTTTATSSVPTTSEGQALYKLWRIVDSIIGWTNYRHCEELLDDIFSPDKHYRFLELAGTGAMCLETLLPGEEEEHLLMTVGETVVGKVLTYIKQGKTGTQTDNPQDLNDEEIFKWEDREVAKFNLFATLNKVYAHAGLLPYLRRPVKPCWSSLSTAEFRPQQNSKIELDNLAGYATEITQRAEGKDYLTYKYGEEEIYYEVESESVASSGEIYYRIPAGAPSDRIVSVTRDESGNLNVVANNYIKVGKRQANHTVTDEDGSCQLVMPVNMTPGENLYVSVFNDNRLVIEVKDQDGNIYLREVNEAGEFVPWEPTLFPAMAERIKRSIDNEPSSSSSVDVYGRYGLQRISDRKRREQLIALYQHRKSLMQLTTEKELKIDIIWQANETKKEACFQALKNYLDTLPVNEAGRENYQSLIGFIDDIASGATNFINPPLDPAIKSYVDFLQRDINVRKGLANILQVFELPGSDHALTRNNIDSFKTKANFLINLASIFASKLAAFNKAKKNYSQHRGQYSNKYSRYIFKRESIIGMFLYGSGSGLTRSETVNNIKYIAMGESIEEKFPRLSRDLRMSREYGEKQIEKIHETMRLDRAFISRELGKMFHVQSGYAFNTTVFERILVALNTLLVNHSEEEIRIFKDYSKYNPSTHERKLLVLNTYLERIMLPYSGVLGQSSPSDVEVEPLVGISCTADGSFKTVLSTYLHELFHYAIPGIVREELDIEDEIYVNYTDRVKPLSQQEQAALLHKIMSSPNVFRAYIKDEPEYLRAFVHACRYSSNQEQVTLAKELRAAWREPLTQVMLGKVDKLIKIMFANPQLKLDLAVYFPDFTVAILRWLAEKARPVIHRVEAPSESSLVDNASQQE</sequence>
<dbReference type="Proteomes" id="UP000502005">
    <property type="component" value="Plasmid pNE1B"/>
</dbReference>
<keyword evidence="1" id="KW-0614">Plasmid</keyword>
<gene>
    <name evidence="1" type="ORF">CUN67_24620</name>
</gene>
<name>A0A6B9G9X1_PANCY</name>
<reference evidence="1 2" key="1">
    <citation type="submission" date="2017-11" db="EMBL/GenBank/DDBJ databases">
        <title>Genome sequence of Pantoea cypripedii NE1.</title>
        <authorList>
            <person name="Nascimento F.X."/>
        </authorList>
    </citation>
    <scope>NUCLEOTIDE SEQUENCE [LARGE SCALE GENOMIC DNA]</scope>
    <source>
        <strain evidence="1 2">NE1</strain>
        <plasmid evidence="2">pne1b</plasmid>
    </source>
</reference>
<accession>A0A6B9G9X1</accession>
<protein>
    <submittedName>
        <fullName evidence="1">Uncharacterized protein</fullName>
    </submittedName>
</protein>
<evidence type="ECO:0000313" key="2">
    <source>
        <dbReference type="Proteomes" id="UP000502005"/>
    </source>
</evidence>
<geneLocation type="plasmid" evidence="2">
    <name>pne1b</name>
</geneLocation>
<evidence type="ECO:0000313" key="1">
    <source>
        <dbReference type="EMBL" id="QGY32180.1"/>
    </source>
</evidence>